<comment type="similarity">
    <text evidence="3">Belongs to the peptidase M50B family.</text>
</comment>
<evidence type="ECO:0000256" key="13">
    <source>
        <dbReference type="SAM" id="Phobius"/>
    </source>
</evidence>
<feature type="transmembrane region" description="Helical" evidence="13">
    <location>
        <begin position="93"/>
        <end position="116"/>
    </location>
</feature>
<dbReference type="Proteomes" id="UP000094329">
    <property type="component" value="Unassembled WGS sequence"/>
</dbReference>
<feature type="transmembrane region" description="Helical" evidence="13">
    <location>
        <begin position="171"/>
        <end position="192"/>
    </location>
</feature>
<dbReference type="InterPro" id="IPR044537">
    <property type="entry name" value="Rip2-like"/>
</dbReference>
<evidence type="ECO:0000256" key="5">
    <source>
        <dbReference type="ARBA" id="ARBA00022670"/>
    </source>
</evidence>
<dbReference type="EMBL" id="MDTU01000001">
    <property type="protein sequence ID" value="ODN42366.1"/>
    <property type="molecule type" value="Genomic_DNA"/>
</dbReference>
<gene>
    <name evidence="15" type="ORF">BGC07_04745</name>
</gene>
<dbReference type="RefSeq" id="WP_069312163.1">
    <property type="nucleotide sequence ID" value="NZ_MDTU01000001.1"/>
</dbReference>
<evidence type="ECO:0000256" key="12">
    <source>
        <dbReference type="ARBA" id="ARBA00023136"/>
    </source>
</evidence>
<keyword evidence="9" id="KW-0862">Zinc</keyword>
<feature type="transmembrane region" description="Helical" evidence="13">
    <location>
        <begin position="128"/>
        <end position="150"/>
    </location>
</feature>
<comment type="cofactor">
    <cofactor evidence="1">
        <name>Zn(2+)</name>
        <dbReference type="ChEBI" id="CHEBI:29105"/>
    </cofactor>
</comment>
<organism evidence="15 16">
    <name type="scientific">Piscirickettsia litoralis</name>
    <dbReference type="NCBI Taxonomy" id="1891921"/>
    <lineage>
        <taxon>Bacteria</taxon>
        <taxon>Pseudomonadati</taxon>
        <taxon>Pseudomonadota</taxon>
        <taxon>Gammaproteobacteria</taxon>
        <taxon>Thiotrichales</taxon>
        <taxon>Piscirickettsiaceae</taxon>
        <taxon>Piscirickettsia</taxon>
    </lineage>
</organism>
<feature type="transmembrane region" description="Helical" evidence="13">
    <location>
        <begin position="49"/>
        <end position="72"/>
    </location>
</feature>
<evidence type="ECO:0000313" key="16">
    <source>
        <dbReference type="Proteomes" id="UP000094329"/>
    </source>
</evidence>
<evidence type="ECO:0000313" key="15">
    <source>
        <dbReference type="EMBL" id="ODN42366.1"/>
    </source>
</evidence>
<comment type="caution">
    <text evidence="15">The sequence shown here is derived from an EMBL/GenBank/DDBJ whole genome shotgun (WGS) entry which is preliminary data.</text>
</comment>
<keyword evidence="6 13" id="KW-0812">Transmembrane</keyword>
<comment type="subcellular location">
    <subcellularLocation>
        <location evidence="2">Cell membrane</location>
        <topology evidence="2">Multi-pass membrane protein</topology>
    </subcellularLocation>
</comment>
<keyword evidence="7" id="KW-0479">Metal-binding</keyword>
<evidence type="ECO:0000256" key="8">
    <source>
        <dbReference type="ARBA" id="ARBA00022801"/>
    </source>
</evidence>
<reference evidence="15 16" key="1">
    <citation type="submission" date="2016-08" db="EMBL/GenBank/DDBJ databases">
        <title>Draft genome sequence of Candidatus Piscirickettsia litoralis, from seawater.</title>
        <authorList>
            <person name="Wan X."/>
            <person name="Lee A.J."/>
            <person name="Hou S."/>
            <person name="Donachie S.P."/>
        </authorList>
    </citation>
    <scope>NUCLEOTIDE SEQUENCE [LARGE SCALE GENOMIC DNA]</scope>
    <source>
        <strain evidence="15 16">Y2</strain>
    </source>
</reference>
<accession>A0ABX3A3Y8</accession>
<dbReference type="InterPro" id="IPR052348">
    <property type="entry name" value="Metallopeptidase_M50B"/>
</dbReference>
<keyword evidence="11" id="KW-0482">Metalloprotease</keyword>
<dbReference type="PANTHER" id="PTHR35864:SF1">
    <property type="entry name" value="ZINC METALLOPROTEASE YWHC-RELATED"/>
    <property type="match status" value="1"/>
</dbReference>
<evidence type="ECO:0000259" key="14">
    <source>
        <dbReference type="Pfam" id="PF02163"/>
    </source>
</evidence>
<dbReference type="InterPro" id="IPR008915">
    <property type="entry name" value="Peptidase_M50"/>
</dbReference>
<sequence>MIEYLNTAVILIIPILTAIVFHEVGHGYAAKLLGDSTAANQGRLSLNPIAHIDPIGTIAVPALLYFTSGFLFGWAKPVPVNYNKLGSPRRDSALVAIAGPLVNFIFLFIWSILFAVSVKMQSATLYSMSTFGIQINIILIALNLLPIPPLDGSRVIASLLPPRFAYQYERFSFLGFILVILLAVSGIFSQYLSPLLNDGTLFFMRLFI</sequence>
<evidence type="ECO:0000256" key="6">
    <source>
        <dbReference type="ARBA" id="ARBA00022692"/>
    </source>
</evidence>
<keyword evidence="16" id="KW-1185">Reference proteome</keyword>
<dbReference type="PANTHER" id="PTHR35864">
    <property type="entry name" value="ZINC METALLOPROTEASE MJ0611-RELATED"/>
    <property type="match status" value="1"/>
</dbReference>
<feature type="domain" description="Peptidase M50" evidence="14">
    <location>
        <begin position="121"/>
        <end position="161"/>
    </location>
</feature>
<evidence type="ECO:0000256" key="9">
    <source>
        <dbReference type="ARBA" id="ARBA00022833"/>
    </source>
</evidence>
<proteinExistence type="inferred from homology"/>
<keyword evidence="10 13" id="KW-1133">Transmembrane helix</keyword>
<keyword evidence="8" id="KW-0378">Hydrolase</keyword>
<keyword evidence="12 13" id="KW-0472">Membrane</keyword>
<name>A0ABX3A3Y8_9GAMM</name>
<evidence type="ECO:0000256" key="3">
    <source>
        <dbReference type="ARBA" id="ARBA00007931"/>
    </source>
</evidence>
<dbReference type="Pfam" id="PF02163">
    <property type="entry name" value="Peptidase_M50"/>
    <property type="match status" value="1"/>
</dbReference>
<dbReference type="CDD" id="cd06158">
    <property type="entry name" value="S2P-M50_like_1"/>
    <property type="match status" value="1"/>
</dbReference>
<evidence type="ECO:0000256" key="1">
    <source>
        <dbReference type="ARBA" id="ARBA00001947"/>
    </source>
</evidence>
<evidence type="ECO:0000256" key="7">
    <source>
        <dbReference type="ARBA" id="ARBA00022723"/>
    </source>
</evidence>
<keyword evidence="5" id="KW-0645">Protease</keyword>
<evidence type="ECO:0000256" key="4">
    <source>
        <dbReference type="ARBA" id="ARBA00022475"/>
    </source>
</evidence>
<keyword evidence="4" id="KW-1003">Cell membrane</keyword>
<evidence type="ECO:0000256" key="2">
    <source>
        <dbReference type="ARBA" id="ARBA00004651"/>
    </source>
</evidence>
<evidence type="ECO:0000256" key="10">
    <source>
        <dbReference type="ARBA" id="ARBA00022989"/>
    </source>
</evidence>
<protein>
    <submittedName>
        <fullName evidence="15">Peptidase M50</fullName>
    </submittedName>
</protein>
<feature type="transmembrane region" description="Helical" evidence="13">
    <location>
        <begin position="7"/>
        <end position="29"/>
    </location>
</feature>
<evidence type="ECO:0000256" key="11">
    <source>
        <dbReference type="ARBA" id="ARBA00023049"/>
    </source>
</evidence>